<dbReference type="EMBL" id="UYYG01000299">
    <property type="protein sequence ID" value="VDN54135.1"/>
    <property type="molecule type" value="Genomic_DNA"/>
</dbReference>
<dbReference type="AlphaFoldDB" id="A0A0N4URL5"/>
<dbReference type="Proteomes" id="UP000038040">
    <property type="component" value="Unplaced"/>
</dbReference>
<evidence type="ECO:0000313" key="3">
    <source>
        <dbReference type="Proteomes" id="UP000274756"/>
    </source>
</evidence>
<gene>
    <name evidence="1" type="ORF">DME_LOCUS4108</name>
</gene>
<reference evidence="4" key="1">
    <citation type="submission" date="2017-02" db="UniProtKB">
        <authorList>
            <consortium name="WormBaseParasite"/>
        </authorList>
    </citation>
    <scope>IDENTIFICATION</scope>
</reference>
<keyword evidence="3" id="KW-1185">Reference proteome</keyword>
<evidence type="ECO:0000313" key="2">
    <source>
        <dbReference type="Proteomes" id="UP000038040"/>
    </source>
</evidence>
<protein>
    <submittedName>
        <fullName evidence="1 4">Uncharacterized protein</fullName>
    </submittedName>
</protein>
<accession>A0A0N4URL5</accession>
<reference evidence="1 3" key="2">
    <citation type="submission" date="2018-11" db="EMBL/GenBank/DDBJ databases">
        <authorList>
            <consortium name="Pathogen Informatics"/>
        </authorList>
    </citation>
    <scope>NUCLEOTIDE SEQUENCE [LARGE SCALE GENOMIC DNA]</scope>
</reference>
<evidence type="ECO:0000313" key="1">
    <source>
        <dbReference type="EMBL" id="VDN54135.1"/>
    </source>
</evidence>
<sequence>MIANNLCENFLKISQVKGFGKFFLNSVIRGKEYAASFADKYRSSAGITKRRIARLPRIIEAIFHAELNEKYVMKKEKLYDNGFPVWKSSNKTVVDIAPNRFNYKMKAYAEETGSPYCSAVFLVQR</sequence>
<dbReference type="WBParaSite" id="DME_0001069701-mRNA-1">
    <property type="protein sequence ID" value="DME_0001069701-mRNA-1"/>
    <property type="gene ID" value="DME_0001069701"/>
</dbReference>
<name>A0A0N4URL5_DRAME</name>
<dbReference type="Proteomes" id="UP000274756">
    <property type="component" value="Unassembled WGS sequence"/>
</dbReference>
<evidence type="ECO:0000313" key="4">
    <source>
        <dbReference type="WBParaSite" id="DME_0001069701-mRNA-1"/>
    </source>
</evidence>
<organism evidence="2 4">
    <name type="scientific">Dracunculus medinensis</name>
    <name type="common">Guinea worm</name>
    <dbReference type="NCBI Taxonomy" id="318479"/>
    <lineage>
        <taxon>Eukaryota</taxon>
        <taxon>Metazoa</taxon>
        <taxon>Ecdysozoa</taxon>
        <taxon>Nematoda</taxon>
        <taxon>Chromadorea</taxon>
        <taxon>Rhabditida</taxon>
        <taxon>Spirurina</taxon>
        <taxon>Dracunculoidea</taxon>
        <taxon>Dracunculidae</taxon>
        <taxon>Dracunculus</taxon>
    </lineage>
</organism>
<proteinExistence type="predicted"/>